<dbReference type="InterPro" id="IPR044855">
    <property type="entry name" value="CoA-Trfase_III_dom3_sf"/>
</dbReference>
<dbReference type="GO" id="GO:0008410">
    <property type="term" value="F:CoA-transferase activity"/>
    <property type="evidence" value="ECO:0007669"/>
    <property type="project" value="TreeGrafter"/>
</dbReference>
<keyword evidence="4" id="KW-1185">Reference proteome</keyword>
<dbReference type="AlphaFoldDB" id="W4LA25"/>
<evidence type="ECO:0008006" key="5">
    <source>
        <dbReference type="Google" id="ProtNLM"/>
    </source>
</evidence>
<dbReference type="Pfam" id="PF02515">
    <property type="entry name" value="CoA_transf_3"/>
    <property type="match status" value="1"/>
</dbReference>
<name>W4LA25_ENTF1</name>
<dbReference type="HOGENOM" id="CLU_033975_4_0_7"/>
<dbReference type="InterPro" id="IPR023606">
    <property type="entry name" value="CoA-Trfase_III_dom_1_sf"/>
</dbReference>
<evidence type="ECO:0000256" key="2">
    <source>
        <dbReference type="SAM" id="MobiDB-lite"/>
    </source>
</evidence>
<evidence type="ECO:0000313" key="4">
    <source>
        <dbReference type="Proteomes" id="UP000019141"/>
    </source>
</evidence>
<keyword evidence="1" id="KW-0808">Transferase</keyword>
<dbReference type="EMBL" id="AZHW01001049">
    <property type="protein sequence ID" value="ETW94555.1"/>
    <property type="molecule type" value="Genomic_DNA"/>
</dbReference>
<dbReference type="PANTHER" id="PTHR48207:SF3">
    <property type="entry name" value="SUCCINATE--HYDROXYMETHYLGLUTARATE COA-TRANSFERASE"/>
    <property type="match status" value="1"/>
</dbReference>
<dbReference type="InterPro" id="IPR003673">
    <property type="entry name" value="CoA-Trfase_fam_III"/>
</dbReference>
<feature type="compositionally biased region" description="Basic and acidic residues" evidence="2">
    <location>
        <begin position="241"/>
        <end position="252"/>
    </location>
</feature>
<gene>
    <name evidence="3" type="ORF">ETSY1_34375</name>
</gene>
<reference evidence="3 4" key="1">
    <citation type="journal article" date="2014" name="Nature">
        <title>An environmental bacterial taxon with a large and distinct metabolic repertoire.</title>
        <authorList>
            <person name="Wilson M.C."/>
            <person name="Mori T."/>
            <person name="Ruckert C."/>
            <person name="Uria A.R."/>
            <person name="Helf M.J."/>
            <person name="Takada K."/>
            <person name="Gernert C."/>
            <person name="Steffens U.A."/>
            <person name="Heycke N."/>
            <person name="Schmitt S."/>
            <person name="Rinke C."/>
            <person name="Helfrich E.J."/>
            <person name="Brachmann A.O."/>
            <person name="Gurgui C."/>
            <person name="Wakimoto T."/>
            <person name="Kracht M."/>
            <person name="Crusemann M."/>
            <person name="Hentschel U."/>
            <person name="Abe I."/>
            <person name="Matsunaga S."/>
            <person name="Kalinowski J."/>
            <person name="Takeyama H."/>
            <person name="Piel J."/>
        </authorList>
    </citation>
    <scope>NUCLEOTIDE SEQUENCE [LARGE SCALE GENOMIC DNA]</scope>
    <source>
        <strain evidence="4">TSY1</strain>
    </source>
</reference>
<sequence length="252" mass="27502">MTALPLEHIRAIVLTQAWAGTLATHLLGDFGADVIQVEALRRPDVWRGGYGPDDLTGIYPDEEPGERPYNRCARFNSVNRNKRGLTLDLGTEDGQHVFRELVRDADVVAENFASRVMGNFHLDYDTLRQVKPDLIMIAMPAYGRSGPYSPHGGIGGTAEPMSGISALQGEPGEPPLNSGIMYPDPVAGMMGCAAILIALHHRQRTGEGQFIDLALQEPSICFIGEQVLGDSMTGQPPPRWGNRDRWHAPHGT</sequence>
<dbReference type="Proteomes" id="UP000019141">
    <property type="component" value="Unassembled WGS sequence"/>
</dbReference>
<feature type="non-terminal residue" evidence="3">
    <location>
        <position position="252"/>
    </location>
</feature>
<dbReference type="InterPro" id="IPR050483">
    <property type="entry name" value="CoA-transferase_III_domain"/>
</dbReference>
<proteinExistence type="predicted"/>
<dbReference type="Gene3D" id="3.30.1540.10">
    <property type="entry name" value="formyl-coa transferase, domain 3"/>
    <property type="match status" value="1"/>
</dbReference>
<feature type="region of interest" description="Disordered" evidence="2">
    <location>
        <begin position="232"/>
        <end position="252"/>
    </location>
</feature>
<dbReference type="SUPFAM" id="SSF89796">
    <property type="entry name" value="CoA-transferase family III (CaiB/BaiF)"/>
    <property type="match status" value="1"/>
</dbReference>
<comment type="caution">
    <text evidence="3">The sequence shown here is derived from an EMBL/GenBank/DDBJ whole genome shotgun (WGS) entry which is preliminary data.</text>
</comment>
<dbReference type="Gene3D" id="3.40.50.10540">
    <property type="entry name" value="Crotonobetainyl-coa:carnitine coa-transferase, domain 1"/>
    <property type="match status" value="1"/>
</dbReference>
<evidence type="ECO:0000313" key="3">
    <source>
        <dbReference type="EMBL" id="ETW94555.1"/>
    </source>
</evidence>
<protein>
    <recommendedName>
        <fullName evidence="5">CoA transferase</fullName>
    </recommendedName>
</protein>
<dbReference type="PANTHER" id="PTHR48207">
    <property type="entry name" value="SUCCINATE--HYDROXYMETHYLGLUTARATE COA-TRANSFERASE"/>
    <property type="match status" value="1"/>
</dbReference>
<organism evidence="3 4">
    <name type="scientific">Entotheonella factor</name>
    <dbReference type="NCBI Taxonomy" id="1429438"/>
    <lineage>
        <taxon>Bacteria</taxon>
        <taxon>Pseudomonadati</taxon>
        <taxon>Nitrospinota/Tectimicrobiota group</taxon>
        <taxon>Candidatus Tectimicrobiota</taxon>
        <taxon>Candidatus Entotheonellia</taxon>
        <taxon>Candidatus Entotheonellales</taxon>
        <taxon>Candidatus Entotheonellaceae</taxon>
        <taxon>Candidatus Entotheonella</taxon>
    </lineage>
</organism>
<evidence type="ECO:0000256" key="1">
    <source>
        <dbReference type="ARBA" id="ARBA00022679"/>
    </source>
</evidence>
<accession>W4LA25</accession>